<evidence type="ECO:0000256" key="1">
    <source>
        <dbReference type="SAM" id="MobiDB-lite"/>
    </source>
</evidence>
<accession>A0A0U3HQ84</accession>
<evidence type="ECO:0000313" key="5">
    <source>
        <dbReference type="Proteomes" id="UP000321155"/>
    </source>
</evidence>
<evidence type="ECO:0000313" key="3">
    <source>
        <dbReference type="EMBL" id="GEO92293.1"/>
    </source>
</evidence>
<dbReference type="KEGG" id="kfv:AS188_07890"/>
<protein>
    <submittedName>
        <fullName evidence="2">Uncharacterized protein</fullName>
    </submittedName>
</protein>
<name>A0A0U3HQ84_9MICC</name>
<dbReference type="OrthoDB" id="4966302at2"/>
<reference evidence="2 4" key="1">
    <citation type="submission" date="2015-11" db="EMBL/GenBank/DDBJ databases">
        <title>Complete Genome Sequence of Kocuria flava strain HO-9041.</title>
        <authorList>
            <person name="Zhou M."/>
            <person name="Dai J."/>
        </authorList>
    </citation>
    <scope>NUCLEOTIDE SEQUENCE [LARGE SCALE GENOMIC DNA]</scope>
    <source>
        <strain evidence="2 4">HO-9041</strain>
    </source>
</reference>
<reference evidence="3 5" key="2">
    <citation type="submission" date="2019-07" db="EMBL/GenBank/DDBJ databases">
        <title>Whole genome shotgun sequence of Kocuria flava NBRC 107626.</title>
        <authorList>
            <person name="Hosoyama A."/>
            <person name="Uohara A."/>
            <person name="Ohji S."/>
            <person name="Ichikawa N."/>
        </authorList>
    </citation>
    <scope>NUCLEOTIDE SEQUENCE [LARGE SCALE GENOMIC DNA]</scope>
    <source>
        <strain evidence="3 5">NBRC 107626</strain>
    </source>
</reference>
<keyword evidence="5" id="KW-1185">Reference proteome</keyword>
<dbReference type="Proteomes" id="UP000057181">
    <property type="component" value="Chromosome"/>
</dbReference>
<sequence>MIELLSVLLALLALAVAVWAVAQTRRLQGTAPRRPAHSGSTRRDAGHAESSAPQTAAARRRQADDVTAWVSSELHDAGSSAPVIEVQNRSGAPIYDLVVVSTGLFSPGPRRTSGRDSRLRLHIFPPGHLVYGLHPERIWDTERRPDECQRLRPMTTSTDQKVTAFEFTDASGTRWRRDENGVLEEVAPGPQ</sequence>
<dbReference type="STRING" id="446860.AS188_07890"/>
<gene>
    <name evidence="2" type="ORF">AS188_07890</name>
    <name evidence="3" type="ORF">KFL01_15990</name>
</gene>
<evidence type="ECO:0000313" key="4">
    <source>
        <dbReference type="Proteomes" id="UP000057181"/>
    </source>
</evidence>
<feature type="region of interest" description="Disordered" evidence="1">
    <location>
        <begin position="28"/>
        <end position="63"/>
    </location>
</feature>
<organism evidence="2 4">
    <name type="scientific">Kocuria flava</name>
    <dbReference type="NCBI Taxonomy" id="446860"/>
    <lineage>
        <taxon>Bacteria</taxon>
        <taxon>Bacillati</taxon>
        <taxon>Actinomycetota</taxon>
        <taxon>Actinomycetes</taxon>
        <taxon>Micrococcales</taxon>
        <taxon>Micrococcaceae</taxon>
        <taxon>Kocuria</taxon>
    </lineage>
</organism>
<evidence type="ECO:0000313" key="2">
    <source>
        <dbReference type="EMBL" id="ALU39686.1"/>
    </source>
</evidence>
<dbReference type="EMBL" id="BJZR01000038">
    <property type="protein sequence ID" value="GEO92293.1"/>
    <property type="molecule type" value="Genomic_DNA"/>
</dbReference>
<dbReference type="EMBL" id="CP013254">
    <property type="protein sequence ID" value="ALU39686.1"/>
    <property type="molecule type" value="Genomic_DNA"/>
</dbReference>
<dbReference type="AlphaFoldDB" id="A0A0U3HQ84"/>
<dbReference type="Proteomes" id="UP000321155">
    <property type="component" value="Unassembled WGS sequence"/>
</dbReference>
<dbReference type="RefSeq" id="WP_058858396.1">
    <property type="nucleotide sequence ID" value="NZ_BJZR01000038.1"/>
</dbReference>
<proteinExistence type="predicted"/>